<dbReference type="PATRIC" id="fig|1341157.4.peg.823"/>
<feature type="domain" description="Knr4/Smi1-like" evidence="1">
    <location>
        <begin position="49"/>
        <end position="159"/>
    </location>
</feature>
<dbReference type="InterPro" id="IPR037883">
    <property type="entry name" value="Knr4/Smi1-like_sf"/>
</dbReference>
<dbReference type="Gene3D" id="3.40.1580.10">
    <property type="entry name" value="SMI1/KNR4-like"/>
    <property type="match status" value="2"/>
</dbReference>
<reference evidence="2 3" key="1">
    <citation type="journal article" date="2014" name="PLoS ONE">
        <title>Rumen cellulosomics: divergent fiber-degrading strategies revealed by comparative genome-wide analysis of six ruminococcal strains.</title>
        <authorList>
            <person name="Dassa B."/>
            <person name="Borovok I."/>
            <person name="Ruimy-Israeli V."/>
            <person name="Lamed R."/>
            <person name="Flint H.J."/>
            <person name="Duncan S.H."/>
            <person name="Henrissat B."/>
            <person name="Coutinho P."/>
            <person name="Morrison M."/>
            <person name="Mosoni P."/>
            <person name="Yeoman C.J."/>
            <person name="White B.A."/>
            <person name="Bayer E.A."/>
        </authorList>
    </citation>
    <scope>NUCLEOTIDE SEQUENCE [LARGE SCALE GENOMIC DNA]</scope>
    <source>
        <strain evidence="2 3">007c</strain>
    </source>
</reference>
<dbReference type="SMART" id="SM00860">
    <property type="entry name" value="SMI1_KNR4"/>
    <property type="match status" value="2"/>
</dbReference>
<dbReference type="Proteomes" id="UP000019365">
    <property type="component" value="Unassembled WGS sequence"/>
</dbReference>
<accession>W7V0I3</accession>
<sequence length="330" mass="38687">MSLIDKISSIMTKKSTENKLIKEKMSRIIELSEEIQKKARWWYCAAGKPVSHEKLEEWKKKYNISLPSEYIDILTVANGFTVDYSSTVGYFRIESFDTERDLEQCFTVNQLNMLKKKIPFKSCFGWINHHCLYFDVFSGQVFIEYERCKYQPVKDLAEEVLEPVIKHLEKELANSEKYRLLLEESRNNPLRPMYDRLLEFAGDGPLPKMNIVLEPPADEEALCRWEAENGMKLPQEYRNWVKISNGSEFGHKFILSLDALRKGYKLDPIDGVEYVILAGLTGCFDYLVFNSQTGEYAVYTEDFELEESAGFEEEIFEDAFEYMEEHMEEE</sequence>
<name>W7V0I3_RUMFL</name>
<dbReference type="SUPFAM" id="SSF160631">
    <property type="entry name" value="SMI1/KNR4-like"/>
    <property type="match status" value="2"/>
</dbReference>
<dbReference type="EMBL" id="ATAX01000013">
    <property type="protein sequence ID" value="EWM54540.1"/>
    <property type="molecule type" value="Genomic_DNA"/>
</dbReference>
<dbReference type="AlphaFoldDB" id="W7V0I3"/>
<dbReference type="InterPro" id="IPR018958">
    <property type="entry name" value="Knr4/Smi1-like_dom"/>
</dbReference>
<dbReference type="OrthoDB" id="2339463at2"/>
<evidence type="ECO:0000259" key="1">
    <source>
        <dbReference type="SMART" id="SM00860"/>
    </source>
</evidence>
<dbReference type="Pfam" id="PF09346">
    <property type="entry name" value="SMI1_KNR4"/>
    <property type="match status" value="1"/>
</dbReference>
<dbReference type="RefSeq" id="WP_037297476.1">
    <property type="nucleotide sequence ID" value="NZ_ATAX01000013.1"/>
</dbReference>
<proteinExistence type="predicted"/>
<gene>
    <name evidence="2" type="ORF">RF007C_01040</name>
</gene>
<evidence type="ECO:0000313" key="3">
    <source>
        <dbReference type="Proteomes" id="UP000019365"/>
    </source>
</evidence>
<protein>
    <recommendedName>
        <fullName evidence="1">Knr4/Smi1-like domain-containing protein</fullName>
    </recommendedName>
</protein>
<organism evidence="2 3">
    <name type="scientific">Ruminococcus flavefaciens 007c</name>
    <dbReference type="NCBI Taxonomy" id="1341157"/>
    <lineage>
        <taxon>Bacteria</taxon>
        <taxon>Bacillati</taxon>
        <taxon>Bacillota</taxon>
        <taxon>Clostridia</taxon>
        <taxon>Eubacteriales</taxon>
        <taxon>Oscillospiraceae</taxon>
        <taxon>Ruminococcus</taxon>
    </lineage>
</organism>
<comment type="caution">
    <text evidence="2">The sequence shown here is derived from an EMBL/GenBank/DDBJ whole genome shotgun (WGS) entry which is preliminary data.</text>
</comment>
<evidence type="ECO:0000313" key="2">
    <source>
        <dbReference type="EMBL" id="EWM54540.1"/>
    </source>
</evidence>
<keyword evidence="3" id="KW-1185">Reference proteome</keyword>
<feature type="domain" description="Knr4/Smi1-like" evidence="1">
    <location>
        <begin position="216"/>
        <end position="322"/>
    </location>
</feature>